<proteinExistence type="predicted"/>
<comment type="caution">
    <text evidence="2">The sequence shown here is derived from an EMBL/GenBank/DDBJ whole genome shotgun (WGS) entry which is preliminary data.</text>
</comment>
<name>A0A9X0CXU6_9CNID</name>
<evidence type="ECO:0000313" key="2">
    <source>
        <dbReference type="EMBL" id="KAJ7379556.1"/>
    </source>
</evidence>
<evidence type="ECO:0000256" key="1">
    <source>
        <dbReference type="SAM" id="MobiDB-lite"/>
    </source>
</evidence>
<feature type="region of interest" description="Disordered" evidence="1">
    <location>
        <begin position="1"/>
        <end position="47"/>
    </location>
</feature>
<accession>A0A9X0CXU6</accession>
<evidence type="ECO:0000313" key="3">
    <source>
        <dbReference type="Proteomes" id="UP001163046"/>
    </source>
</evidence>
<dbReference type="AlphaFoldDB" id="A0A9X0CXU6"/>
<dbReference type="Proteomes" id="UP001163046">
    <property type="component" value="Unassembled WGS sequence"/>
</dbReference>
<feature type="compositionally biased region" description="Basic and acidic residues" evidence="1">
    <location>
        <begin position="19"/>
        <end position="46"/>
    </location>
</feature>
<dbReference type="EMBL" id="MU826357">
    <property type="protein sequence ID" value="KAJ7379556.1"/>
    <property type="molecule type" value="Genomic_DNA"/>
</dbReference>
<reference evidence="2" key="1">
    <citation type="submission" date="2023-01" db="EMBL/GenBank/DDBJ databases">
        <title>Genome assembly of the deep-sea coral Lophelia pertusa.</title>
        <authorList>
            <person name="Herrera S."/>
            <person name="Cordes E."/>
        </authorList>
    </citation>
    <scope>NUCLEOTIDE SEQUENCE</scope>
    <source>
        <strain evidence="2">USNM1676648</strain>
        <tissue evidence="2">Polyp</tissue>
    </source>
</reference>
<keyword evidence="3" id="KW-1185">Reference proteome</keyword>
<gene>
    <name evidence="2" type="ORF">OS493_015352</name>
</gene>
<protein>
    <submittedName>
        <fullName evidence="2">Uncharacterized protein</fullName>
    </submittedName>
</protein>
<organism evidence="2 3">
    <name type="scientific">Desmophyllum pertusum</name>
    <dbReference type="NCBI Taxonomy" id="174260"/>
    <lineage>
        <taxon>Eukaryota</taxon>
        <taxon>Metazoa</taxon>
        <taxon>Cnidaria</taxon>
        <taxon>Anthozoa</taxon>
        <taxon>Hexacorallia</taxon>
        <taxon>Scleractinia</taxon>
        <taxon>Caryophylliina</taxon>
        <taxon>Caryophylliidae</taxon>
        <taxon>Desmophyllum</taxon>
    </lineage>
</organism>
<sequence>MDLEVSPELKTYVVQRSRRSTERNEESTRSRIRSDEDSSLQGDDHVTGTIGAFSQELDSLTHMLTEERHNASNGSYEV</sequence>